<evidence type="ECO:0000256" key="2">
    <source>
        <dbReference type="ARBA" id="ARBA00022490"/>
    </source>
</evidence>
<dbReference type="SUPFAM" id="SSF53335">
    <property type="entry name" value="S-adenosyl-L-methionine-dependent methyltransferases"/>
    <property type="match status" value="1"/>
</dbReference>
<evidence type="ECO:0000256" key="1">
    <source>
        <dbReference type="ARBA" id="ARBA00009741"/>
    </source>
</evidence>
<dbReference type="GO" id="GO:0005840">
    <property type="term" value="C:ribosome"/>
    <property type="evidence" value="ECO:0007669"/>
    <property type="project" value="UniProtKB-KW"/>
</dbReference>
<feature type="binding site" evidence="6">
    <location>
        <position position="200"/>
    </location>
    <ligand>
        <name>S-adenosyl-L-methionine</name>
        <dbReference type="ChEBI" id="CHEBI:59789"/>
    </ligand>
</feature>
<feature type="binding site" evidence="6">
    <location>
        <position position="243"/>
    </location>
    <ligand>
        <name>S-adenosyl-L-methionine</name>
        <dbReference type="ChEBI" id="CHEBI:59789"/>
    </ligand>
</feature>
<dbReference type="HAMAP" id="MF_00735">
    <property type="entry name" value="Methyltr_PrmA"/>
    <property type="match status" value="1"/>
</dbReference>
<dbReference type="PIRSF" id="PIRSF000401">
    <property type="entry name" value="RPL11_MTase"/>
    <property type="match status" value="1"/>
</dbReference>
<evidence type="ECO:0000256" key="5">
    <source>
        <dbReference type="ARBA" id="ARBA00022691"/>
    </source>
</evidence>
<feature type="binding site" evidence="6">
    <location>
        <position position="157"/>
    </location>
    <ligand>
        <name>S-adenosyl-L-methionine</name>
        <dbReference type="ChEBI" id="CHEBI:59789"/>
    </ligand>
</feature>
<protein>
    <recommendedName>
        <fullName evidence="6">Ribosomal protein L11 methyltransferase</fullName>
        <shortName evidence="6">L11 Mtase</shortName>
        <ecNumber evidence="6">2.1.1.-</ecNumber>
    </recommendedName>
</protein>
<reference evidence="8" key="1">
    <citation type="submission" date="2018-02" db="EMBL/GenBank/DDBJ databases">
        <title>Genome sequence of Desulfocucumis palustris strain NAW-5.</title>
        <authorList>
            <person name="Watanabe M."/>
            <person name="Kojima H."/>
            <person name="Fukui M."/>
        </authorList>
    </citation>
    <scope>NUCLEOTIDE SEQUENCE [LARGE SCALE GENOMIC DNA]</scope>
    <source>
        <strain evidence="8">NAW-5</strain>
    </source>
</reference>
<feature type="binding site" evidence="6">
    <location>
        <position position="178"/>
    </location>
    <ligand>
        <name>S-adenosyl-L-methionine</name>
        <dbReference type="ChEBI" id="CHEBI:59789"/>
    </ligand>
</feature>
<comment type="similarity">
    <text evidence="1 6">Belongs to the methyltransferase superfamily. PrmA family.</text>
</comment>
<comment type="caution">
    <text evidence="7">The sequence shown here is derived from an EMBL/GenBank/DDBJ whole genome shotgun (WGS) entry which is preliminary data.</text>
</comment>
<comment type="catalytic activity">
    <reaction evidence="6">
        <text>L-lysyl-[protein] + 3 S-adenosyl-L-methionine = N(6),N(6),N(6)-trimethyl-L-lysyl-[protein] + 3 S-adenosyl-L-homocysteine + 3 H(+)</text>
        <dbReference type="Rhea" id="RHEA:54192"/>
        <dbReference type="Rhea" id="RHEA-COMP:9752"/>
        <dbReference type="Rhea" id="RHEA-COMP:13826"/>
        <dbReference type="ChEBI" id="CHEBI:15378"/>
        <dbReference type="ChEBI" id="CHEBI:29969"/>
        <dbReference type="ChEBI" id="CHEBI:57856"/>
        <dbReference type="ChEBI" id="CHEBI:59789"/>
        <dbReference type="ChEBI" id="CHEBI:61961"/>
    </reaction>
</comment>
<keyword evidence="5 6" id="KW-0949">S-adenosyl-L-methionine</keyword>
<proteinExistence type="inferred from homology"/>
<dbReference type="Proteomes" id="UP000239549">
    <property type="component" value="Unassembled WGS sequence"/>
</dbReference>
<keyword evidence="7" id="KW-0687">Ribonucleoprotein</keyword>
<keyword evidence="2 6" id="KW-0963">Cytoplasm</keyword>
<evidence type="ECO:0000256" key="4">
    <source>
        <dbReference type="ARBA" id="ARBA00022679"/>
    </source>
</evidence>
<comment type="subcellular location">
    <subcellularLocation>
        <location evidence="6">Cytoplasm</location>
    </subcellularLocation>
</comment>
<evidence type="ECO:0000313" key="7">
    <source>
        <dbReference type="EMBL" id="GBF33167.1"/>
    </source>
</evidence>
<name>A0A2L2XA69_9FIRM</name>
<keyword evidence="7" id="KW-0689">Ribosomal protein</keyword>
<dbReference type="AlphaFoldDB" id="A0A2L2XA69"/>
<dbReference type="RefSeq" id="WP_104371590.1">
    <property type="nucleotide sequence ID" value="NZ_BFAV01000073.1"/>
</dbReference>
<evidence type="ECO:0000256" key="3">
    <source>
        <dbReference type="ARBA" id="ARBA00022603"/>
    </source>
</evidence>
<dbReference type="NCBIfam" id="TIGR00406">
    <property type="entry name" value="prmA"/>
    <property type="match status" value="1"/>
</dbReference>
<dbReference type="InterPro" id="IPR004498">
    <property type="entry name" value="Ribosomal_PrmA_MeTrfase"/>
</dbReference>
<dbReference type="EC" id="2.1.1.-" evidence="6"/>
<keyword evidence="8" id="KW-1185">Reference proteome</keyword>
<dbReference type="InterPro" id="IPR029063">
    <property type="entry name" value="SAM-dependent_MTases_sf"/>
</dbReference>
<dbReference type="PANTHER" id="PTHR43648">
    <property type="entry name" value="ELECTRON TRANSFER FLAVOPROTEIN BETA SUBUNIT LYSINE METHYLTRANSFERASE"/>
    <property type="match status" value="1"/>
</dbReference>
<dbReference type="GO" id="GO:0005737">
    <property type="term" value="C:cytoplasm"/>
    <property type="evidence" value="ECO:0007669"/>
    <property type="project" value="UniProtKB-SubCell"/>
</dbReference>
<sequence length="307" mass="32969">MKWLEIAVSTTPEGVETVAEILNELGTGGVVIEDPAVLYNLALEKGPEEVAVEPGELLPGFPSVKGYFPLQAEVGEKIEKLRNALAGLNLKRPPEITTREVQETDWANQWKKYYHTTEVGQRFVIKPSWEEFTAAPGKLLLEMDPGMAFGCGTHPSTVLCLLLLEELVRGGEMVYDVGTGSGILAVAAAKLGAARVLAVDTDGVAVKVARENIELNGVDRVVKVVQGNLLDSVKEPADIIIANIVADVIMELAPAAVSLLKPGGIFISSGIYLGREKEVQSALAALGFAVLDRRREGDWTALTARKM</sequence>
<keyword evidence="4 6" id="KW-0808">Transferase</keyword>
<dbReference type="PANTHER" id="PTHR43648:SF1">
    <property type="entry name" value="ELECTRON TRANSFER FLAVOPROTEIN BETA SUBUNIT LYSINE METHYLTRANSFERASE"/>
    <property type="match status" value="1"/>
</dbReference>
<comment type="function">
    <text evidence="6">Methylates ribosomal protein L11.</text>
</comment>
<dbReference type="Pfam" id="PF06325">
    <property type="entry name" value="PrmA"/>
    <property type="match status" value="1"/>
</dbReference>
<dbReference type="CDD" id="cd02440">
    <property type="entry name" value="AdoMet_MTases"/>
    <property type="match status" value="1"/>
</dbReference>
<dbReference type="OrthoDB" id="9785995at2"/>
<dbReference type="GO" id="GO:0016279">
    <property type="term" value="F:protein-lysine N-methyltransferase activity"/>
    <property type="evidence" value="ECO:0007669"/>
    <property type="project" value="RHEA"/>
</dbReference>
<accession>A0A2L2XA69</accession>
<dbReference type="GO" id="GO:0032259">
    <property type="term" value="P:methylation"/>
    <property type="evidence" value="ECO:0007669"/>
    <property type="project" value="UniProtKB-KW"/>
</dbReference>
<gene>
    <name evidence="6" type="primary">prmA</name>
    <name evidence="7" type="ORF">DCCM_2264</name>
</gene>
<dbReference type="InterPro" id="IPR050078">
    <property type="entry name" value="Ribosomal_L11_MeTrfase_PrmA"/>
</dbReference>
<organism evidence="7 8">
    <name type="scientific">Desulfocucumis palustris</name>
    <dbReference type="NCBI Taxonomy" id="1898651"/>
    <lineage>
        <taxon>Bacteria</taxon>
        <taxon>Bacillati</taxon>
        <taxon>Bacillota</taxon>
        <taxon>Clostridia</taxon>
        <taxon>Eubacteriales</taxon>
        <taxon>Desulfocucumaceae</taxon>
        <taxon>Desulfocucumis</taxon>
    </lineage>
</organism>
<evidence type="ECO:0000313" key="8">
    <source>
        <dbReference type="Proteomes" id="UP000239549"/>
    </source>
</evidence>
<keyword evidence="3 6" id="KW-0489">Methyltransferase</keyword>
<dbReference type="EMBL" id="BFAV01000073">
    <property type="protein sequence ID" value="GBF33167.1"/>
    <property type="molecule type" value="Genomic_DNA"/>
</dbReference>
<evidence type="ECO:0000256" key="6">
    <source>
        <dbReference type="HAMAP-Rule" id="MF_00735"/>
    </source>
</evidence>
<dbReference type="Gene3D" id="3.40.50.150">
    <property type="entry name" value="Vaccinia Virus protein VP39"/>
    <property type="match status" value="1"/>
</dbReference>